<evidence type="ECO:0000256" key="5">
    <source>
        <dbReference type="ARBA" id="ARBA00022989"/>
    </source>
</evidence>
<accession>A0ABD3WNQ3</accession>
<evidence type="ECO:0000256" key="4">
    <source>
        <dbReference type="ARBA" id="ARBA00022692"/>
    </source>
</evidence>
<feature type="transmembrane region" description="Helical" evidence="8">
    <location>
        <begin position="138"/>
        <end position="161"/>
    </location>
</feature>
<sequence length="247" mass="25554">MSYSEHEKLINDEGTPTGSYETTILPIIAEFVGVCLFVFIGCMASQDNLLTAVALAHGLTIALLIIGLGSISGGHFNPAVTLGVTIAGAIKPVLALGYFIAQLLGGLLGAAFARAVLPSDIYITIRGGSHALGKGVDPGWAILGEVVLTSVLVFTVLMSAVNRTTKSKLAPLAIGFAVAVDIMSGGPITGASMNPARALGPALVSYPVVSGSFDDHYVWWVGPLLGGLGAGLMYSILCIFLRLNWIK</sequence>
<dbReference type="PANTHER" id="PTHR19139:SF284">
    <property type="entry name" value="AQUAPORIN"/>
    <property type="match status" value="1"/>
</dbReference>
<keyword evidence="5 8" id="KW-1133">Transmembrane helix</keyword>
<name>A0ABD3WNQ3_SINWO</name>
<reference evidence="9 10" key="1">
    <citation type="submission" date="2024-11" db="EMBL/GenBank/DDBJ databases">
        <title>Chromosome-level genome assembly of the freshwater bivalve Anodonta woodiana.</title>
        <authorList>
            <person name="Chen X."/>
        </authorList>
    </citation>
    <scope>NUCLEOTIDE SEQUENCE [LARGE SCALE GENOMIC DNA]</scope>
    <source>
        <strain evidence="9">MN2024</strain>
        <tissue evidence="9">Gills</tissue>
    </source>
</reference>
<evidence type="ECO:0008006" key="11">
    <source>
        <dbReference type="Google" id="ProtNLM"/>
    </source>
</evidence>
<dbReference type="InterPro" id="IPR034294">
    <property type="entry name" value="Aquaporin_transptr"/>
</dbReference>
<gene>
    <name evidence="9" type="ORF">ACJMK2_033543</name>
</gene>
<keyword evidence="10" id="KW-1185">Reference proteome</keyword>
<evidence type="ECO:0000256" key="6">
    <source>
        <dbReference type="ARBA" id="ARBA00023136"/>
    </source>
</evidence>
<organism evidence="9 10">
    <name type="scientific">Sinanodonta woodiana</name>
    <name type="common">Chinese pond mussel</name>
    <name type="synonym">Anodonta woodiana</name>
    <dbReference type="NCBI Taxonomy" id="1069815"/>
    <lineage>
        <taxon>Eukaryota</taxon>
        <taxon>Metazoa</taxon>
        <taxon>Spiralia</taxon>
        <taxon>Lophotrochozoa</taxon>
        <taxon>Mollusca</taxon>
        <taxon>Bivalvia</taxon>
        <taxon>Autobranchia</taxon>
        <taxon>Heteroconchia</taxon>
        <taxon>Palaeoheterodonta</taxon>
        <taxon>Unionida</taxon>
        <taxon>Unionoidea</taxon>
        <taxon>Unionidae</taxon>
        <taxon>Unioninae</taxon>
        <taxon>Sinanodonta</taxon>
    </lineage>
</organism>
<comment type="subcellular location">
    <subcellularLocation>
        <location evidence="1">Membrane</location>
        <topology evidence="1">Multi-pass membrane protein</topology>
    </subcellularLocation>
</comment>
<dbReference type="InterPro" id="IPR000425">
    <property type="entry name" value="MIP"/>
</dbReference>
<feature type="transmembrane region" description="Helical" evidence="8">
    <location>
        <begin position="49"/>
        <end position="73"/>
    </location>
</feature>
<keyword evidence="4 7" id="KW-0812">Transmembrane</keyword>
<dbReference type="InterPro" id="IPR022357">
    <property type="entry name" value="MIP_CS"/>
</dbReference>
<dbReference type="Proteomes" id="UP001634394">
    <property type="component" value="Unassembled WGS sequence"/>
</dbReference>
<feature type="transmembrane region" description="Helical" evidence="8">
    <location>
        <begin position="217"/>
        <end position="241"/>
    </location>
</feature>
<protein>
    <recommendedName>
        <fullName evidence="11">Aquaporin</fullName>
    </recommendedName>
</protein>
<evidence type="ECO:0000256" key="8">
    <source>
        <dbReference type="SAM" id="Phobius"/>
    </source>
</evidence>
<feature type="transmembrane region" description="Helical" evidence="8">
    <location>
        <begin position="93"/>
        <end position="117"/>
    </location>
</feature>
<keyword evidence="6 8" id="KW-0472">Membrane</keyword>
<evidence type="ECO:0000256" key="1">
    <source>
        <dbReference type="ARBA" id="ARBA00004141"/>
    </source>
</evidence>
<dbReference type="PROSITE" id="PS00221">
    <property type="entry name" value="MIP"/>
    <property type="match status" value="1"/>
</dbReference>
<comment type="similarity">
    <text evidence="2 7">Belongs to the MIP/aquaporin (TC 1.A.8) family.</text>
</comment>
<proteinExistence type="inferred from homology"/>
<evidence type="ECO:0000256" key="2">
    <source>
        <dbReference type="ARBA" id="ARBA00006175"/>
    </source>
</evidence>
<evidence type="ECO:0000256" key="7">
    <source>
        <dbReference type="RuleBase" id="RU000477"/>
    </source>
</evidence>
<dbReference type="PRINTS" id="PR00783">
    <property type="entry name" value="MINTRINSICP"/>
</dbReference>
<dbReference type="Gene3D" id="1.20.1080.10">
    <property type="entry name" value="Glycerol uptake facilitator protein"/>
    <property type="match status" value="1"/>
</dbReference>
<evidence type="ECO:0000256" key="3">
    <source>
        <dbReference type="ARBA" id="ARBA00022448"/>
    </source>
</evidence>
<keyword evidence="3 7" id="KW-0813">Transport</keyword>
<dbReference type="FunFam" id="1.20.1080.10:FF:000019">
    <property type="entry name" value="AQuaPorin or aquaglyceroporin related"/>
    <property type="match status" value="1"/>
</dbReference>
<comment type="caution">
    <text evidence="9">The sequence shown here is derived from an EMBL/GenBank/DDBJ whole genome shotgun (WGS) entry which is preliminary data.</text>
</comment>
<dbReference type="InterPro" id="IPR023271">
    <property type="entry name" value="Aquaporin-like"/>
</dbReference>
<dbReference type="SUPFAM" id="SSF81338">
    <property type="entry name" value="Aquaporin-like"/>
    <property type="match status" value="1"/>
</dbReference>
<dbReference type="AlphaFoldDB" id="A0ABD3WNQ3"/>
<evidence type="ECO:0000313" key="9">
    <source>
        <dbReference type="EMBL" id="KAL3875609.1"/>
    </source>
</evidence>
<evidence type="ECO:0000313" key="10">
    <source>
        <dbReference type="Proteomes" id="UP001634394"/>
    </source>
</evidence>
<dbReference type="GO" id="GO:0016020">
    <property type="term" value="C:membrane"/>
    <property type="evidence" value="ECO:0007669"/>
    <property type="project" value="UniProtKB-SubCell"/>
</dbReference>
<feature type="transmembrane region" description="Helical" evidence="8">
    <location>
        <begin position="23"/>
        <end position="42"/>
    </location>
</feature>
<dbReference type="PANTHER" id="PTHR19139">
    <property type="entry name" value="AQUAPORIN TRANSPORTER"/>
    <property type="match status" value="1"/>
</dbReference>
<dbReference type="Pfam" id="PF00230">
    <property type="entry name" value="MIP"/>
    <property type="match status" value="1"/>
</dbReference>
<dbReference type="EMBL" id="JBJQND010000005">
    <property type="protein sequence ID" value="KAL3875609.1"/>
    <property type="molecule type" value="Genomic_DNA"/>
</dbReference>